<gene>
    <name evidence="5" type="ORF">EIN_525030</name>
</gene>
<organism evidence="5 6">
    <name type="scientific">Entamoeba invadens IP1</name>
    <dbReference type="NCBI Taxonomy" id="370355"/>
    <lineage>
        <taxon>Eukaryota</taxon>
        <taxon>Amoebozoa</taxon>
        <taxon>Evosea</taxon>
        <taxon>Archamoebae</taxon>
        <taxon>Mastigamoebida</taxon>
        <taxon>Entamoebidae</taxon>
        <taxon>Entamoeba</taxon>
    </lineage>
</organism>
<keyword evidence="6" id="KW-1185">Reference proteome</keyword>
<dbReference type="InterPro" id="IPR036331">
    <property type="entry name" value="Chagasin-like_sf"/>
</dbReference>
<feature type="domain" description="Proteinase inhibitor I42 chagasin" evidence="4">
    <location>
        <begin position="31"/>
        <end position="119"/>
    </location>
</feature>
<dbReference type="AlphaFoldDB" id="A0A0A1U5E5"/>
<dbReference type="RefSeq" id="XP_004256329.1">
    <property type="nucleotide sequence ID" value="XM_004256281.1"/>
</dbReference>
<feature type="chain" id="PRO_5001990832" evidence="3">
    <location>
        <begin position="19"/>
        <end position="121"/>
    </location>
</feature>
<dbReference type="SUPFAM" id="SSF141066">
    <property type="entry name" value="ICP-like"/>
    <property type="match status" value="1"/>
</dbReference>
<dbReference type="OrthoDB" id="25461at2759"/>
<dbReference type="Proteomes" id="UP000014680">
    <property type="component" value="Unassembled WGS sequence"/>
</dbReference>
<evidence type="ECO:0000313" key="5">
    <source>
        <dbReference type="EMBL" id="ELP89558.1"/>
    </source>
</evidence>
<name>A0A0A1U5E5_ENTIV</name>
<dbReference type="InterPro" id="IPR018990">
    <property type="entry name" value="Prot_inh_I42_chagasin"/>
</dbReference>
<proteinExistence type="predicted"/>
<dbReference type="GO" id="GO:0004869">
    <property type="term" value="F:cysteine-type endopeptidase inhibitor activity"/>
    <property type="evidence" value="ECO:0007669"/>
    <property type="project" value="UniProtKB-KW"/>
</dbReference>
<dbReference type="KEGG" id="eiv:EIN_525030"/>
<evidence type="ECO:0000256" key="1">
    <source>
        <dbReference type="ARBA" id="ARBA00022690"/>
    </source>
</evidence>
<accession>A0A0A1U5E5</accession>
<sequence length="121" mass="13803">MNISLLFVLLIGAFSVKTRLTEKENEKVIKVKLEDTIEINVRTNPTTGYDWNMKLNNAKLILSSDTTTAVPHEPSMVGFPSDRLFVLKPQEPGTTIIELNYIRPWMPDNAARKLKYTIIIQ</sequence>
<dbReference type="Gene3D" id="2.60.40.2020">
    <property type="match status" value="1"/>
</dbReference>
<keyword evidence="1" id="KW-0646">Protease inhibitor</keyword>
<dbReference type="PANTHER" id="PTHR36530">
    <property type="entry name" value="INHIBITOR OF CYSTEINE PEPTIDASE"/>
    <property type="match status" value="1"/>
</dbReference>
<evidence type="ECO:0000256" key="3">
    <source>
        <dbReference type="SAM" id="SignalP"/>
    </source>
</evidence>
<dbReference type="VEuPathDB" id="AmoebaDB:EIN_525030"/>
<evidence type="ECO:0000313" key="6">
    <source>
        <dbReference type="Proteomes" id="UP000014680"/>
    </source>
</evidence>
<dbReference type="InterPro" id="IPR052781">
    <property type="entry name" value="Cys_protease_inhibitor_I42"/>
</dbReference>
<keyword evidence="2" id="KW-0789">Thiol protease inhibitor</keyword>
<protein>
    <submittedName>
        <fullName evidence="5">Amoebiasin-2, putative</fullName>
    </submittedName>
</protein>
<evidence type="ECO:0000259" key="4">
    <source>
        <dbReference type="Pfam" id="PF09394"/>
    </source>
</evidence>
<reference evidence="5 6" key="1">
    <citation type="submission" date="2012-10" db="EMBL/GenBank/DDBJ databases">
        <authorList>
            <person name="Zafar N."/>
            <person name="Inman J."/>
            <person name="Hall N."/>
            <person name="Lorenzi H."/>
            <person name="Caler E."/>
        </authorList>
    </citation>
    <scope>NUCLEOTIDE SEQUENCE [LARGE SCALE GENOMIC DNA]</scope>
    <source>
        <strain evidence="5 6">IP1</strain>
    </source>
</reference>
<dbReference type="Pfam" id="PF09394">
    <property type="entry name" value="Inhibitor_I42"/>
    <property type="match status" value="1"/>
</dbReference>
<dbReference type="PANTHER" id="PTHR36530:SF1">
    <property type="entry name" value="AMOEBIASIN-1"/>
    <property type="match status" value="1"/>
</dbReference>
<dbReference type="OMA" id="LCISTHA"/>
<keyword evidence="3" id="KW-0732">Signal</keyword>
<feature type="signal peptide" evidence="3">
    <location>
        <begin position="1"/>
        <end position="18"/>
    </location>
</feature>
<evidence type="ECO:0000256" key="2">
    <source>
        <dbReference type="ARBA" id="ARBA00022704"/>
    </source>
</evidence>
<dbReference type="GeneID" id="14888574"/>
<dbReference type="EMBL" id="KB206604">
    <property type="protein sequence ID" value="ELP89558.1"/>
    <property type="molecule type" value="Genomic_DNA"/>
</dbReference>